<dbReference type="EMBL" id="SPHZ02000006">
    <property type="protein sequence ID" value="KAF0915387.1"/>
    <property type="molecule type" value="Genomic_DNA"/>
</dbReference>
<evidence type="ECO:0000313" key="3">
    <source>
        <dbReference type="Proteomes" id="UP000479710"/>
    </source>
</evidence>
<comment type="caution">
    <text evidence="2">The sequence shown here is derived from an EMBL/GenBank/DDBJ whole genome shotgun (WGS) entry which is preliminary data.</text>
</comment>
<organism evidence="2 3">
    <name type="scientific">Oryza meyeriana var. granulata</name>
    <dbReference type="NCBI Taxonomy" id="110450"/>
    <lineage>
        <taxon>Eukaryota</taxon>
        <taxon>Viridiplantae</taxon>
        <taxon>Streptophyta</taxon>
        <taxon>Embryophyta</taxon>
        <taxon>Tracheophyta</taxon>
        <taxon>Spermatophyta</taxon>
        <taxon>Magnoliopsida</taxon>
        <taxon>Liliopsida</taxon>
        <taxon>Poales</taxon>
        <taxon>Poaceae</taxon>
        <taxon>BOP clade</taxon>
        <taxon>Oryzoideae</taxon>
        <taxon>Oryzeae</taxon>
        <taxon>Oryzinae</taxon>
        <taxon>Oryza</taxon>
        <taxon>Oryza meyeriana</taxon>
    </lineage>
</organism>
<sequence>MLEAGDTIDPGWRSDMALKAGDGVGLGRQGNAVVMEAAGGGRADQIHSGGESARAHHWLGRGSSAVAALSP</sequence>
<name>A0A6G1DSB6_9ORYZ</name>
<dbReference type="AlphaFoldDB" id="A0A6G1DSB6"/>
<accession>A0A6G1DSB6</accession>
<keyword evidence="3" id="KW-1185">Reference proteome</keyword>
<evidence type="ECO:0000313" key="2">
    <source>
        <dbReference type="EMBL" id="KAF0915387.1"/>
    </source>
</evidence>
<gene>
    <name evidence="2" type="ORF">E2562_035946</name>
</gene>
<dbReference type="Proteomes" id="UP000479710">
    <property type="component" value="Unassembled WGS sequence"/>
</dbReference>
<reference evidence="2 3" key="1">
    <citation type="submission" date="2019-11" db="EMBL/GenBank/DDBJ databases">
        <title>Whole genome sequence of Oryza granulata.</title>
        <authorList>
            <person name="Li W."/>
        </authorList>
    </citation>
    <scope>NUCLEOTIDE SEQUENCE [LARGE SCALE GENOMIC DNA]</scope>
    <source>
        <strain evidence="3">cv. Menghai</strain>
        <tissue evidence="2">Leaf</tissue>
    </source>
</reference>
<protein>
    <submittedName>
        <fullName evidence="2">Uncharacterized protein</fullName>
    </submittedName>
</protein>
<proteinExistence type="predicted"/>
<feature type="region of interest" description="Disordered" evidence="1">
    <location>
        <begin position="42"/>
        <end position="71"/>
    </location>
</feature>
<evidence type="ECO:0000256" key="1">
    <source>
        <dbReference type="SAM" id="MobiDB-lite"/>
    </source>
</evidence>